<dbReference type="Proteomes" id="UP000011087">
    <property type="component" value="Unassembled WGS sequence"/>
</dbReference>
<accession>L1IT42</accession>
<name>L1IT42_GUITC</name>
<dbReference type="AlphaFoldDB" id="L1IT42"/>
<dbReference type="EMBL" id="JH993043">
    <property type="protein sequence ID" value="EKX39069.1"/>
    <property type="molecule type" value="Genomic_DNA"/>
</dbReference>
<proteinExistence type="predicted"/>
<dbReference type="GeneID" id="17295705"/>
<reference evidence="2" key="3">
    <citation type="submission" date="2016-03" db="UniProtKB">
        <authorList>
            <consortium name="EnsemblProtists"/>
        </authorList>
    </citation>
    <scope>IDENTIFICATION</scope>
</reference>
<dbReference type="HOGENOM" id="CLU_740706_0_0_1"/>
<reference evidence="1 3" key="1">
    <citation type="journal article" date="2012" name="Nature">
        <title>Algal genomes reveal evolutionary mosaicism and the fate of nucleomorphs.</title>
        <authorList>
            <consortium name="DOE Joint Genome Institute"/>
            <person name="Curtis B.A."/>
            <person name="Tanifuji G."/>
            <person name="Burki F."/>
            <person name="Gruber A."/>
            <person name="Irimia M."/>
            <person name="Maruyama S."/>
            <person name="Arias M.C."/>
            <person name="Ball S.G."/>
            <person name="Gile G.H."/>
            <person name="Hirakawa Y."/>
            <person name="Hopkins J.F."/>
            <person name="Kuo A."/>
            <person name="Rensing S.A."/>
            <person name="Schmutz J."/>
            <person name="Symeonidi A."/>
            <person name="Elias M."/>
            <person name="Eveleigh R.J."/>
            <person name="Herman E.K."/>
            <person name="Klute M.J."/>
            <person name="Nakayama T."/>
            <person name="Obornik M."/>
            <person name="Reyes-Prieto A."/>
            <person name="Armbrust E.V."/>
            <person name="Aves S.J."/>
            <person name="Beiko R.G."/>
            <person name="Coutinho P."/>
            <person name="Dacks J.B."/>
            <person name="Durnford D.G."/>
            <person name="Fast N.M."/>
            <person name="Green B.R."/>
            <person name="Grisdale C.J."/>
            <person name="Hempel F."/>
            <person name="Henrissat B."/>
            <person name="Hoppner M.P."/>
            <person name="Ishida K."/>
            <person name="Kim E."/>
            <person name="Koreny L."/>
            <person name="Kroth P.G."/>
            <person name="Liu Y."/>
            <person name="Malik S.B."/>
            <person name="Maier U.G."/>
            <person name="McRose D."/>
            <person name="Mock T."/>
            <person name="Neilson J.A."/>
            <person name="Onodera N.T."/>
            <person name="Poole A.M."/>
            <person name="Pritham E.J."/>
            <person name="Richards T.A."/>
            <person name="Rocap G."/>
            <person name="Roy S.W."/>
            <person name="Sarai C."/>
            <person name="Schaack S."/>
            <person name="Shirato S."/>
            <person name="Slamovits C.H."/>
            <person name="Spencer D.F."/>
            <person name="Suzuki S."/>
            <person name="Worden A.Z."/>
            <person name="Zauner S."/>
            <person name="Barry K."/>
            <person name="Bell C."/>
            <person name="Bharti A.K."/>
            <person name="Crow J.A."/>
            <person name="Grimwood J."/>
            <person name="Kramer R."/>
            <person name="Lindquist E."/>
            <person name="Lucas S."/>
            <person name="Salamov A."/>
            <person name="McFadden G.I."/>
            <person name="Lane C.E."/>
            <person name="Keeling P.J."/>
            <person name="Gray M.W."/>
            <person name="Grigoriev I.V."/>
            <person name="Archibald J.M."/>
        </authorList>
    </citation>
    <scope>NUCLEOTIDE SEQUENCE</scope>
    <source>
        <strain evidence="1 3">CCMP2712</strain>
    </source>
</reference>
<gene>
    <name evidence="1" type="ORF">GUITHDRAFT_114944</name>
</gene>
<protein>
    <submittedName>
        <fullName evidence="1 2">Uncharacterized protein</fullName>
    </submittedName>
</protein>
<reference evidence="3" key="2">
    <citation type="submission" date="2012-11" db="EMBL/GenBank/DDBJ databases">
        <authorList>
            <person name="Kuo A."/>
            <person name="Curtis B.A."/>
            <person name="Tanifuji G."/>
            <person name="Burki F."/>
            <person name="Gruber A."/>
            <person name="Irimia M."/>
            <person name="Maruyama S."/>
            <person name="Arias M.C."/>
            <person name="Ball S.G."/>
            <person name="Gile G.H."/>
            <person name="Hirakawa Y."/>
            <person name="Hopkins J.F."/>
            <person name="Rensing S.A."/>
            <person name="Schmutz J."/>
            <person name="Symeonidi A."/>
            <person name="Elias M."/>
            <person name="Eveleigh R.J."/>
            <person name="Herman E.K."/>
            <person name="Klute M.J."/>
            <person name="Nakayama T."/>
            <person name="Obornik M."/>
            <person name="Reyes-Prieto A."/>
            <person name="Armbrust E.V."/>
            <person name="Aves S.J."/>
            <person name="Beiko R.G."/>
            <person name="Coutinho P."/>
            <person name="Dacks J.B."/>
            <person name="Durnford D.G."/>
            <person name="Fast N.M."/>
            <person name="Green B.R."/>
            <person name="Grisdale C."/>
            <person name="Hempe F."/>
            <person name="Henrissat B."/>
            <person name="Hoppner M.P."/>
            <person name="Ishida K.-I."/>
            <person name="Kim E."/>
            <person name="Koreny L."/>
            <person name="Kroth P.G."/>
            <person name="Liu Y."/>
            <person name="Malik S.-B."/>
            <person name="Maier U.G."/>
            <person name="McRose D."/>
            <person name="Mock T."/>
            <person name="Neilson J.A."/>
            <person name="Onodera N.T."/>
            <person name="Poole A.M."/>
            <person name="Pritham E.J."/>
            <person name="Richards T.A."/>
            <person name="Rocap G."/>
            <person name="Roy S.W."/>
            <person name="Sarai C."/>
            <person name="Schaack S."/>
            <person name="Shirato S."/>
            <person name="Slamovits C.H."/>
            <person name="Spencer D.F."/>
            <person name="Suzuki S."/>
            <person name="Worden A.Z."/>
            <person name="Zauner S."/>
            <person name="Barry K."/>
            <person name="Bell C."/>
            <person name="Bharti A.K."/>
            <person name="Crow J.A."/>
            <person name="Grimwood J."/>
            <person name="Kramer R."/>
            <person name="Lindquist E."/>
            <person name="Lucas S."/>
            <person name="Salamov A."/>
            <person name="McFadden G.I."/>
            <person name="Lane C.E."/>
            <person name="Keeling P.J."/>
            <person name="Gray M.W."/>
            <person name="Grigoriev I.V."/>
            <person name="Archibald J.M."/>
        </authorList>
    </citation>
    <scope>NUCLEOTIDE SEQUENCE</scope>
    <source>
        <strain evidence="3">CCMP2712</strain>
    </source>
</reference>
<evidence type="ECO:0000313" key="3">
    <source>
        <dbReference type="Proteomes" id="UP000011087"/>
    </source>
</evidence>
<dbReference type="KEGG" id="gtt:GUITHDRAFT_114944"/>
<sequence>MTSYRDRPRTGFMGFCNGWAGEDDFEHVPQAIHMCSQLQICTRQDFYVNGYKLESRKINWISNNGNSTPPTASSTTGYPAGWTPCDLEVLKANCDLNPSYTVNLQSLCNYYRFDYARRSVDTIATLVNDVLFTYFKRGCSTWEDYQRRATCALNHAQHGGRYGNGRNADYRPKTMQDFLLSADALFPESSSQISLSAADLGVAIYDNLSKVWDEQTVSSVRYAGTVDVPNLSVLQKEAIWADPGSRPTGTSRRCNTTNCIGSNGEVTVCLGGTCNVRMADVLVHAISVILSNKTEVFCASDYAAGTSWNCLPYSNGETLKQCLSHHERPSAYVVSHGESILTRLTAEQVLSPFTAHWADCERPERGPATTSPAS</sequence>
<evidence type="ECO:0000313" key="2">
    <source>
        <dbReference type="EnsemblProtists" id="EKX39069"/>
    </source>
</evidence>
<evidence type="ECO:0000313" key="1">
    <source>
        <dbReference type="EMBL" id="EKX39069.1"/>
    </source>
</evidence>
<keyword evidence="3" id="KW-1185">Reference proteome</keyword>
<organism evidence="1">
    <name type="scientific">Guillardia theta (strain CCMP2712)</name>
    <name type="common">Cryptophyte</name>
    <dbReference type="NCBI Taxonomy" id="905079"/>
    <lineage>
        <taxon>Eukaryota</taxon>
        <taxon>Cryptophyceae</taxon>
        <taxon>Pyrenomonadales</taxon>
        <taxon>Geminigeraceae</taxon>
        <taxon>Guillardia</taxon>
    </lineage>
</organism>
<dbReference type="EnsemblProtists" id="EKX39069">
    <property type="protein sequence ID" value="EKX39069"/>
    <property type="gene ID" value="GUITHDRAFT_114944"/>
</dbReference>
<dbReference type="PaxDb" id="55529-EKX39069"/>
<dbReference type="RefSeq" id="XP_005826049.1">
    <property type="nucleotide sequence ID" value="XM_005825992.1"/>
</dbReference>